<evidence type="ECO:0000256" key="1">
    <source>
        <dbReference type="SAM" id="MobiDB-lite"/>
    </source>
</evidence>
<evidence type="ECO:0000256" key="2">
    <source>
        <dbReference type="SAM" id="Phobius"/>
    </source>
</evidence>
<dbReference type="InterPro" id="IPR050400">
    <property type="entry name" value="Bact_Cytoskel_RodZ"/>
</dbReference>
<organism evidence="4 5">
    <name type="scientific">Paenibacillus plantiphilus</name>
    <dbReference type="NCBI Taxonomy" id="2905650"/>
    <lineage>
        <taxon>Bacteria</taxon>
        <taxon>Bacillati</taxon>
        <taxon>Bacillota</taxon>
        <taxon>Bacilli</taxon>
        <taxon>Bacillales</taxon>
        <taxon>Paenibacillaceae</taxon>
        <taxon>Paenibacillus</taxon>
    </lineage>
</organism>
<evidence type="ECO:0000313" key="4">
    <source>
        <dbReference type="EMBL" id="CAH1197754.1"/>
    </source>
</evidence>
<sequence length="294" mass="32549">MSDLGALLRKAREQRGMTLDDIQDLTKIQKRYLEAIEEGNYRILPGTFYVRAFVKNYSEAVGLDAEEVLRLYNNEVPAPVTEQVVEPMQRPRSARTQSSDRWSKWGFKALMWSFMLLIVVVVYVFAINKPDDEKTDTVDQSKITDETNQPDSNKNNTDKPADGNAVKEPDVVQPDPEPPVTPPVTTALTLSRSSGRTDYYEMSTSGTHKLELKVSGGACWIGVKKTNSKGESLLSESLQDGDTRTFEVDGPIYVNVGRADLVEVSIDGVVVDDGNKSGPRKLQFDPSADAVPST</sequence>
<feature type="domain" description="Cytoskeleton protein RodZ-like C-terminal" evidence="3">
    <location>
        <begin position="217"/>
        <end position="272"/>
    </location>
</feature>
<dbReference type="EMBL" id="CAKMMF010000004">
    <property type="protein sequence ID" value="CAH1197754.1"/>
    <property type="molecule type" value="Genomic_DNA"/>
</dbReference>
<dbReference type="PANTHER" id="PTHR34475:SF1">
    <property type="entry name" value="CYTOSKELETON PROTEIN RODZ"/>
    <property type="match status" value="1"/>
</dbReference>
<feature type="compositionally biased region" description="Basic and acidic residues" evidence="1">
    <location>
        <begin position="156"/>
        <end position="170"/>
    </location>
</feature>
<name>A0ABM9BZU5_9BACL</name>
<comment type="caution">
    <text evidence="4">The sequence shown here is derived from an EMBL/GenBank/DDBJ whole genome shotgun (WGS) entry which is preliminary data.</text>
</comment>
<dbReference type="Gene3D" id="1.10.260.40">
    <property type="entry name" value="lambda repressor-like DNA-binding domains"/>
    <property type="match status" value="1"/>
</dbReference>
<keyword evidence="5" id="KW-1185">Reference proteome</keyword>
<proteinExistence type="predicted"/>
<evidence type="ECO:0000313" key="5">
    <source>
        <dbReference type="Proteomes" id="UP000838686"/>
    </source>
</evidence>
<gene>
    <name evidence="4" type="ORF">PAECIP111893_00941</name>
</gene>
<feature type="transmembrane region" description="Helical" evidence="2">
    <location>
        <begin position="105"/>
        <end position="126"/>
    </location>
</feature>
<dbReference type="InterPro" id="IPR010982">
    <property type="entry name" value="Lambda_DNA-bd_dom_sf"/>
</dbReference>
<keyword evidence="2" id="KW-0812">Transmembrane</keyword>
<reference evidence="4" key="1">
    <citation type="submission" date="2022-01" db="EMBL/GenBank/DDBJ databases">
        <authorList>
            <person name="Criscuolo A."/>
        </authorList>
    </citation>
    <scope>NUCLEOTIDE SEQUENCE</scope>
    <source>
        <strain evidence="4">CIP111893</strain>
    </source>
</reference>
<dbReference type="PANTHER" id="PTHR34475">
    <property type="match status" value="1"/>
</dbReference>
<dbReference type="SUPFAM" id="SSF47413">
    <property type="entry name" value="lambda repressor-like DNA-binding domains"/>
    <property type="match status" value="1"/>
</dbReference>
<feature type="compositionally biased region" description="Polar residues" evidence="1">
    <location>
        <begin position="146"/>
        <end position="155"/>
    </location>
</feature>
<accession>A0ABM9BZU5</accession>
<dbReference type="Proteomes" id="UP000838686">
    <property type="component" value="Unassembled WGS sequence"/>
</dbReference>
<evidence type="ECO:0000259" key="3">
    <source>
        <dbReference type="Pfam" id="PF13464"/>
    </source>
</evidence>
<dbReference type="InterPro" id="IPR025194">
    <property type="entry name" value="RodZ-like_C"/>
</dbReference>
<feature type="region of interest" description="Disordered" evidence="1">
    <location>
        <begin position="275"/>
        <end position="294"/>
    </location>
</feature>
<dbReference type="Pfam" id="PF13413">
    <property type="entry name" value="HTH_25"/>
    <property type="match status" value="1"/>
</dbReference>
<keyword evidence="2" id="KW-1133">Transmembrane helix</keyword>
<keyword evidence="2" id="KW-0472">Membrane</keyword>
<feature type="compositionally biased region" description="Basic and acidic residues" evidence="1">
    <location>
        <begin position="133"/>
        <end position="145"/>
    </location>
</feature>
<dbReference type="RefSeq" id="WP_236339282.1">
    <property type="nucleotide sequence ID" value="NZ_CAKMMF010000004.1"/>
</dbReference>
<dbReference type="CDD" id="cd00093">
    <property type="entry name" value="HTH_XRE"/>
    <property type="match status" value="1"/>
</dbReference>
<dbReference type="Pfam" id="PF13464">
    <property type="entry name" value="RodZ_C"/>
    <property type="match status" value="1"/>
</dbReference>
<protein>
    <recommendedName>
        <fullName evidence="3">Cytoskeleton protein RodZ-like C-terminal domain-containing protein</fullName>
    </recommendedName>
</protein>
<dbReference type="InterPro" id="IPR001387">
    <property type="entry name" value="Cro/C1-type_HTH"/>
</dbReference>
<feature type="region of interest" description="Disordered" evidence="1">
    <location>
        <begin position="133"/>
        <end position="187"/>
    </location>
</feature>